<name>A0AAU8CEC9_9EURY</name>
<evidence type="ECO:0000313" key="1">
    <source>
        <dbReference type="EMBL" id="XCF17485.1"/>
    </source>
</evidence>
<accession>A0AAU8CEC9</accession>
<dbReference type="Gene3D" id="3.40.50.150">
    <property type="entry name" value="Vaccinia Virus protein VP39"/>
    <property type="match status" value="1"/>
</dbReference>
<organism evidence="1">
    <name type="scientific">Halobacterium sp. NMX12-1</name>
    <dbReference type="NCBI Taxonomy" id="3166650"/>
    <lineage>
        <taxon>Archaea</taxon>
        <taxon>Methanobacteriati</taxon>
        <taxon>Methanobacteriota</taxon>
        <taxon>Stenosarchaea group</taxon>
        <taxon>Halobacteria</taxon>
        <taxon>Halobacteriales</taxon>
        <taxon>Halobacteriaceae</taxon>
        <taxon>Halobacterium</taxon>
    </lineage>
</organism>
<dbReference type="SUPFAM" id="SSF46785">
    <property type="entry name" value="Winged helix' DNA-binding domain"/>
    <property type="match status" value="1"/>
</dbReference>
<proteinExistence type="predicted"/>
<dbReference type="KEGG" id="hanx:ABSL23_05590"/>
<dbReference type="AlphaFoldDB" id="A0AAU8CEC9"/>
<sequence length="303" mass="32356">MDYRELLLLRAARETGVLDALVSNAYTVDDVAREAGVTERAARVTVDALLDMGLLEEVEAGVEPTNRMLGFVTKTDVRSIGRLPHELDTVEALVALPETMRTGEVPERTGDWTRNRLGARAAEDDASVRAAVTAAVREHPGAEDVLVVADGPGQHAVEFARRGFDATLLDTQAVVDAVDPLLERERVDLVAGDPLEGVDGEFDVVFHAGVAREYGPDDNRRLLSAASDATAADGLAIHVDAFRDGTPDAAVAAELLATTEQGACYEEGAVGEWFADAGFADVRAGDVPGTDYRFVTGRRRATE</sequence>
<dbReference type="InterPro" id="IPR029063">
    <property type="entry name" value="SAM-dependent_MTases_sf"/>
</dbReference>
<evidence type="ECO:0008006" key="2">
    <source>
        <dbReference type="Google" id="ProtNLM"/>
    </source>
</evidence>
<protein>
    <recommendedName>
        <fullName evidence="2">Methyltransferase domain-containing protein</fullName>
    </recommendedName>
</protein>
<dbReference type="GeneID" id="91108601"/>
<gene>
    <name evidence="1" type="ORF">ABSL23_05590</name>
</gene>
<reference evidence="1" key="1">
    <citation type="submission" date="2024-06" db="EMBL/GenBank/DDBJ databases">
        <title>Genome Sequence of an extremely halophilic archaeon isolated from Permian era halite, Salado Formation, Carlsbad, New Mexico: Halobacterium sp. strain NMX12-1.</title>
        <authorList>
            <person name="Sotoa L."/>
            <person name="DasSarma P."/>
            <person name="Anton B.P."/>
            <person name="Vincze T."/>
            <person name="Verma I."/>
            <person name="Eralp B."/>
            <person name="Powers D.W."/>
            <person name="Dozier B.L."/>
            <person name="Roberts R.J."/>
            <person name="DasSarma S."/>
        </authorList>
    </citation>
    <scope>NUCLEOTIDE SEQUENCE</scope>
    <source>
        <strain evidence="1">NMX12-1</strain>
    </source>
</reference>
<dbReference type="InterPro" id="IPR036390">
    <property type="entry name" value="WH_DNA-bd_sf"/>
</dbReference>
<dbReference type="EMBL" id="CP159204">
    <property type="protein sequence ID" value="XCF17485.1"/>
    <property type="molecule type" value="Genomic_DNA"/>
</dbReference>
<dbReference type="SUPFAM" id="SSF53335">
    <property type="entry name" value="S-adenosyl-L-methionine-dependent methyltransferases"/>
    <property type="match status" value="1"/>
</dbReference>
<dbReference type="Gene3D" id="1.10.10.10">
    <property type="entry name" value="Winged helix-like DNA-binding domain superfamily/Winged helix DNA-binding domain"/>
    <property type="match status" value="1"/>
</dbReference>
<dbReference type="RefSeq" id="WP_353634992.1">
    <property type="nucleotide sequence ID" value="NZ_CP159204.1"/>
</dbReference>
<dbReference type="InterPro" id="IPR036388">
    <property type="entry name" value="WH-like_DNA-bd_sf"/>
</dbReference>